<feature type="compositionally biased region" description="Basic and acidic residues" evidence="1">
    <location>
        <begin position="240"/>
        <end position="264"/>
    </location>
</feature>
<protein>
    <recommendedName>
        <fullName evidence="4">Reverse transcriptase domain-containing protein</fullName>
    </recommendedName>
</protein>
<sequence length="437" mass="47986">MPEGTSPSIKEGSPCGSIIHPGEWGGDLHSYSPDPDGLEPVVGQQSRHDASALEAVAPAPSIDAMAALQWQADALSAKVAGQVRRGTNTELAGGVRVNCVLPRAVPDKIQPHSQGGPKNCFYRLCGGVANGKIQRISPQYLEEVNERAYNYIRIEEAKRRAEKGHGKRPMEDNRWRSPEPEKRSALDRIWAPDRAYSRDDLPNRKVCLLTPPGRLEEAEGVQGGENRVLNPPEYLGRESIPGDRGQEDVAEPARQKMPQNKKDMNPTSSHTIGRVYGGCGEPTGHEEPHGNNGQASSTGHEDGGVHYRGHIKVQMEIGSTSGKTEESGDRNMCTSQVPGESPKKGKPHEEIRSVPFDEKEPAKVFRISTTLGAEHKAMLIRVIREYRVMAFGLKNAGAMYHQMVNKVFSTQIGQNMEIYVDDMLIKSWEAGDHEANL</sequence>
<feature type="region of interest" description="Disordered" evidence="1">
    <location>
        <begin position="22"/>
        <end position="46"/>
    </location>
</feature>
<dbReference type="SUPFAM" id="SSF56672">
    <property type="entry name" value="DNA/RNA polymerases"/>
    <property type="match status" value="1"/>
</dbReference>
<comment type="caution">
    <text evidence="2">The sequence shown here is derived from an EMBL/GenBank/DDBJ whole genome shotgun (WGS) entry which is preliminary data.</text>
</comment>
<dbReference type="InterPro" id="IPR043128">
    <property type="entry name" value="Rev_trsase/Diguanyl_cyclase"/>
</dbReference>
<proteinExistence type="predicted"/>
<feature type="region of interest" description="Disordered" evidence="1">
    <location>
        <begin position="160"/>
        <end position="186"/>
    </location>
</feature>
<feature type="compositionally biased region" description="Basic and acidic residues" evidence="1">
    <location>
        <begin position="341"/>
        <end position="354"/>
    </location>
</feature>
<dbReference type="EMBL" id="BAABME010002917">
    <property type="protein sequence ID" value="GAA0156651.1"/>
    <property type="molecule type" value="Genomic_DNA"/>
</dbReference>
<gene>
    <name evidence="2" type="ORF">LIER_14095</name>
</gene>
<dbReference type="Gene3D" id="3.30.70.270">
    <property type="match status" value="1"/>
</dbReference>
<dbReference type="PANTHER" id="PTHR24559">
    <property type="entry name" value="TRANSPOSON TY3-I GAG-POL POLYPROTEIN"/>
    <property type="match status" value="1"/>
</dbReference>
<feature type="compositionally biased region" description="Basic and acidic residues" evidence="1">
    <location>
        <begin position="168"/>
        <end position="186"/>
    </location>
</feature>
<keyword evidence="3" id="KW-1185">Reference proteome</keyword>
<reference evidence="2 3" key="1">
    <citation type="submission" date="2024-01" db="EMBL/GenBank/DDBJ databases">
        <title>The complete chloroplast genome sequence of Lithospermum erythrorhizon: insights into the phylogenetic relationship among Boraginaceae species and the maternal lineages of purple gromwells.</title>
        <authorList>
            <person name="Okada T."/>
            <person name="Watanabe K."/>
        </authorList>
    </citation>
    <scope>NUCLEOTIDE SEQUENCE [LARGE SCALE GENOMIC DNA]</scope>
</reference>
<evidence type="ECO:0000256" key="1">
    <source>
        <dbReference type="SAM" id="MobiDB-lite"/>
    </source>
</evidence>
<evidence type="ECO:0000313" key="2">
    <source>
        <dbReference type="EMBL" id="GAA0156651.1"/>
    </source>
</evidence>
<dbReference type="AlphaFoldDB" id="A0AAV3Q122"/>
<feature type="region of interest" description="Disordered" evidence="1">
    <location>
        <begin position="217"/>
        <end position="305"/>
    </location>
</feature>
<accession>A0AAV3Q122</accession>
<organism evidence="2 3">
    <name type="scientific">Lithospermum erythrorhizon</name>
    <name type="common">Purple gromwell</name>
    <name type="synonym">Lithospermum officinale var. erythrorhizon</name>
    <dbReference type="NCBI Taxonomy" id="34254"/>
    <lineage>
        <taxon>Eukaryota</taxon>
        <taxon>Viridiplantae</taxon>
        <taxon>Streptophyta</taxon>
        <taxon>Embryophyta</taxon>
        <taxon>Tracheophyta</taxon>
        <taxon>Spermatophyta</taxon>
        <taxon>Magnoliopsida</taxon>
        <taxon>eudicotyledons</taxon>
        <taxon>Gunneridae</taxon>
        <taxon>Pentapetalae</taxon>
        <taxon>asterids</taxon>
        <taxon>lamiids</taxon>
        <taxon>Boraginales</taxon>
        <taxon>Boraginaceae</taxon>
        <taxon>Boraginoideae</taxon>
        <taxon>Lithospermeae</taxon>
        <taxon>Lithospermum</taxon>
    </lineage>
</organism>
<dbReference type="Proteomes" id="UP001454036">
    <property type="component" value="Unassembled WGS sequence"/>
</dbReference>
<dbReference type="PANTHER" id="PTHR24559:SF444">
    <property type="entry name" value="REVERSE TRANSCRIPTASE DOMAIN-CONTAINING PROTEIN"/>
    <property type="match status" value="1"/>
</dbReference>
<dbReference type="InterPro" id="IPR043502">
    <property type="entry name" value="DNA/RNA_pol_sf"/>
</dbReference>
<name>A0AAV3Q122_LITER</name>
<feature type="region of interest" description="Disordered" evidence="1">
    <location>
        <begin position="319"/>
        <end position="354"/>
    </location>
</feature>
<evidence type="ECO:0000313" key="3">
    <source>
        <dbReference type="Proteomes" id="UP001454036"/>
    </source>
</evidence>
<dbReference type="InterPro" id="IPR053134">
    <property type="entry name" value="RNA-dir_DNA_polymerase"/>
</dbReference>
<evidence type="ECO:0008006" key="4">
    <source>
        <dbReference type="Google" id="ProtNLM"/>
    </source>
</evidence>